<gene>
    <name evidence="1" type="ORF">DEM27_10555</name>
</gene>
<comment type="caution">
    <text evidence="1">The sequence shown here is derived from an EMBL/GenBank/DDBJ whole genome shotgun (WGS) entry which is preliminary data.</text>
</comment>
<dbReference type="OrthoDB" id="7220707at2"/>
<dbReference type="Proteomes" id="UP000245252">
    <property type="component" value="Unassembled WGS sequence"/>
</dbReference>
<accession>A0A2U2DU15</accession>
<organism evidence="1 2">
    <name type="scientific">Metarhizobium album</name>
    <dbReference type="NCBI Taxonomy" id="2182425"/>
    <lineage>
        <taxon>Bacteria</taxon>
        <taxon>Pseudomonadati</taxon>
        <taxon>Pseudomonadota</taxon>
        <taxon>Alphaproteobacteria</taxon>
        <taxon>Hyphomicrobiales</taxon>
        <taxon>Rhizobiaceae</taxon>
        <taxon>Metarhizobium</taxon>
    </lineage>
</organism>
<evidence type="ECO:0000313" key="1">
    <source>
        <dbReference type="EMBL" id="PWE56794.1"/>
    </source>
</evidence>
<sequence>MASYFVVQSFTSGKGGTFPDAPIQAQSLHQARRVAERLSLKKSMVIAFMRDGNPKTGDYGDPKLIFAKGDDLPEEVAEMERA</sequence>
<protein>
    <submittedName>
        <fullName evidence="1">Uncharacterized protein</fullName>
    </submittedName>
</protein>
<dbReference type="EMBL" id="QFBC01000003">
    <property type="protein sequence ID" value="PWE56794.1"/>
    <property type="molecule type" value="Genomic_DNA"/>
</dbReference>
<dbReference type="RefSeq" id="WP_109458169.1">
    <property type="nucleotide sequence ID" value="NZ_QFBC01000003.1"/>
</dbReference>
<reference evidence="1 2" key="1">
    <citation type="submission" date="2018-05" db="EMBL/GenBank/DDBJ databases">
        <title>The draft genome of strain NS-104.</title>
        <authorList>
            <person name="Hang P."/>
            <person name="Jiang J."/>
        </authorList>
    </citation>
    <scope>NUCLEOTIDE SEQUENCE [LARGE SCALE GENOMIC DNA]</scope>
    <source>
        <strain evidence="1 2">NS-104</strain>
    </source>
</reference>
<keyword evidence="2" id="KW-1185">Reference proteome</keyword>
<evidence type="ECO:0000313" key="2">
    <source>
        <dbReference type="Proteomes" id="UP000245252"/>
    </source>
</evidence>
<proteinExistence type="predicted"/>
<dbReference type="AlphaFoldDB" id="A0A2U2DU15"/>
<name>A0A2U2DU15_9HYPH</name>